<protein>
    <submittedName>
        <fullName evidence="10">Uncharacterized protein</fullName>
    </submittedName>
</protein>
<keyword evidence="3" id="KW-0813">Transport</keyword>
<evidence type="ECO:0000256" key="5">
    <source>
        <dbReference type="ARBA" id="ARBA00022989"/>
    </source>
</evidence>
<dbReference type="Pfam" id="PF00999">
    <property type="entry name" value="Na_H_Exchanger"/>
    <property type="match status" value="1"/>
</dbReference>
<evidence type="ECO:0000256" key="1">
    <source>
        <dbReference type="ARBA" id="ARBA00004141"/>
    </source>
</evidence>
<feature type="transmembrane region" description="Helical" evidence="7">
    <location>
        <begin position="213"/>
        <end position="233"/>
    </location>
</feature>
<evidence type="ECO:0000259" key="8">
    <source>
        <dbReference type="Pfam" id="PF00999"/>
    </source>
</evidence>
<dbReference type="Gene3D" id="1.20.1530.20">
    <property type="match status" value="1"/>
</dbReference>
<dbReference type="InterPro" id="IPR038770">
    <property type="entry name" value="Na+/solute_symporter_sf"/>
</dbReference>
<feature type="transmembrane region" description="Helical" evidence="7">
    <location>
        <begin position="147"/>
        <end position="169"/>
    </location>
</feature>
<feature type="transmembrane region" description="Helical" evidence="7">
    <location>
        <begin position="6"/>
        <end position="25"/>
    </location>
</feature>
<feature type="transmembrane region" description="Helical" evidence="7">
    <location>
        <begin position="353"/>
        <end position="372"/>
    </location>
</feature>
<reference evidence="10 11" key="1">
    <citation type="journal article" date="2016" name="Nat. Commun.">
        <title>Thousands of microbial genomes shed light on interconnected biogeochemical processes in an aquifer system.</title>
        <authorList>
            <person name="Anantharaman K."/>
            <person name="Brown C.T."/>
            <person name="Hug L.A."/>
            <person name="Sharon I."/>
            <person name="Castelle C.J."/>
            <person name="Probst A.J."/>
            <person name="Thomas B.C."/>
            <person name="Singh A."/>
            <person name="Wilkins M.J."/>
            <person name="Karaoz U."/>
            <person name="Brodie E.L."/>
            <person name="Williams K.H."/>
            <person name="Hubbard S.S."/>
            <person name="Banfield J.F."/>
        </authorList>
    </citation>
    <scope>NUCLEOTIDE SEQUENCE [LARGE SCALE GENOMIC DNA]</scope>
</reference>
<proteinExistence type="inferred from homology"/>
<organism evidence="10 11">
    <name type="scientific">Candidatus Liptonbacteria bacterium RIFCSPLOWO2_01_FULL_45_15</name>
    <dbReference type="NCBI Taxonomy" id="1798649"/>
    <lineage>
        <taxon>Bacteria</taxon>
        <taxon>Candidatus Liptoniibacteriota</taxon>
    </lineage>
</organism>
<evidence type="ECO:0000256" key="6">
    <source>
        <dbReference type="ARBA" id="ARBA00023136"/>
    </source>
</evidence>
<dbReference type="Gene3D" id="3.40.50.720">
    <property type="entry name" value="NAD(P)-binding Rossmann-like Domain"/>
    <property type="match status" value="1"/>
</dbReference>
<evidence type="ECO:0000259" key="9">
    <source>
        <dbReference type="Pfam" id="PF02254"/>
    </source>
</evidence>
<feature type="transmembrane region" description="Helical" evidence="7">
    <location>
        <begin position="57"/>
        <end position="75"/>
    </location>
</feature>
<evidence type="ECO:0000313" key="11">
    <source>
        <dbReference type="Proteomes" id="UP000176287"/>
    </source>
</evidence>
<evidence type="ECO:0000256" key="4">
    <source>
        <dbReference type="ARBA" id="ARBA00022692"/>
    </source>
</evidence>
<dbReference type="GO" id="GO:0006813">
    <property type="term" value="P:potassium ion transport"/>
    <property type="evidence" value="ECO:0007669"/>
    <property type="project" value="InterPro"/>
</dbReference>
<evidence type="ECO:0000256" key="7">
    <source>
        <dbReference type="SAM" id="Phobius"/>
    </source>
</evidence>
<evidence type="ECO:0000256" key="3">
    <source>
        <dbReference type="ARBA" id="ARBA00022448"/>
    </source>
</evidence>
<sequence length="533" mass="58988">MDNIFLQISVLLAITTVVAFFVRLLKQPLIIGYIIAGIIGGPLFFNIVHGGKEMYDAFAQFGVILLLFVIGLNLNLNHLKEIGRTSFITGIGQVVFTIVFGSAILLWLDFPLWTSVFLAGAITFSSTIIIMKLLTEKKDTETVYGRHTIGLMIVQDIIAVAMIVAIGLIRTGSGASVALAFLFLKIVILSVAVILCSRYILPGFLRRISNSGEMLFLFTIAWCFGVASAFFVAGFSIEIGAIVAGISLASSPFKLEIGSRIRALRDFFLVLFFIVLGTQMGMSPLSDIWLPGIALSLFILIGNPLILYFLFRLLKFTRRNSFLAGLTAAQVSEFGFVLLYAGANMGFVTGRELSIFTMVAIITIFVSSYLIIYGEKIYGYLLPWFSMFGADRHRQAEKISEKFDIWIIGYHRIGGYVAESLRESGLKIALVDYDPDAAKRMRDKNISLFFGDASDIEFIENIPMASSKLVVITIPALDDQLTVIQHIRQSRSETFIIANAYQYSEIKQLYDAGADYVMMPHLVGGNWIAGVLK</sequence>
<dbReference type="GO" id="GO:0015297">
    <property type="term" value="F:antiporter activity"/>
    <property type="evidence" value="ECO:0007669"/>
    <property type="project" value="InterPro"/>
</dbReference>
<dbReference type="InterPro" id="IPR003148">
    <property type="entry name" value="RCK_N"/>
</dbReference>
<comment type="caution">
    <text evidence="10">The sequence shown here is derived from an EMBL/GenBank/DDBJ whole genome shotgun (WGS) entry which is preliminary data.</text>
</comment>
<dbReference type="InterPro" id="IPR006153">
    <property type="entry name" value="Cation/H_exchanger_TM"/>
</dbReference>
<keyword evidence="6 7" id="KW-0472">Membrane</keyword>
<feature type="domain" description="RCK N-terminal" evidence="9">
    <location>
        <begin position="406"/>
        <end position="520"/>
    </location>
</feature>
<name>A0A1G2CD72_9BACT</name>
<keyword evidence="4 7" id="KW-0812">Transmembrane</keyword>
<gene>
    <name evidence="10" type="ORF">A3B13_03030</name>
</gene>
<dbReference type="STRING" id="1798649.A3B13_03030"/>
<dbReference type="PANTHER" id="PTHR42751:SF3">
    <property type="entry name" value="SODIUM_GLUTAMATE SYMPORTER"/>
    <property type="match status" value="1"/>
</dbReference>
<feature type="transmembrane region" description="Helical" evidence="7">
    <location>
        <begin position="30"/>
        <end position="51"/>
    </location>
</feature>
<feature type="transmembrane region" description="Helical" evidence="7">
    <location>
        <begin position="87"/>
        <end position="108"/>
    </location>
</feature>
<feature type="transmembrane region" description="Helical" evidence="7">
    <location>
        <begin position="264"/>
        <end position="282"/>
    </location>
</feature>
<feature type="domain" description="Cation/H+ exchanger transmembrane" evidence="8">
    <location>
        <begin position="14"/>
        <end position="367"/>
    </location>
</feature>
<comment type="similarity">
    <text evidence="2">Belongs to the monovalent cation:proton antiporter 2 (CPA2) transporter (TC 2.A.37) family.</text>
</comment>
<feature type="transmembrane region" description="Helical" evidence="7">
    <location>
        <begin position="114"/>
        <end position="135"/>
    </location>
</feature>
<dbReference type="GO" id="GO:0016020">
    <property type="term" value="C:membrane"/>
    <property type="evidence" value="ECO:0007669"/>
    <property type="project" value="UniProtKB-SubCell"/>
</dbReference>
<feature type="transmembrane region" description="Helical" evidence="7">
    <location>
        <begin position="239"/>
        <end position="257"/>
    </location>
</feature>
<comment type="subcellular location">
    <subcellularLocation>
        <location evidence="1">Membrane</location>
        <topology evidence="1">Multi-pass membrane protein</topology>
    </subcellularLocation>
</comment>
<feature type="transmembrane region" description="Helical" evidence="7">
    <location>
        <begin position="322"/>
        <end position="341"/>
    </location>
</feature>
<dbReference type="InterPro" id="IPR036291">
    <property type="entry name" value="NAD(P)-bd_dom_sf"/>
</dbReference>
<keyword evidence="5 7" id="KW-1133">Transmembrane helix</keyword>
<feature type="transmembrane region" description="Helical" evidence="7">
    <location>
        <begin position="288"/>
        <end position="310"/>
    </location>
</feature>
<evidence type="ECO:0000256" key="2">
    <source>
        <dbReference type="ARBA" id="ARBA00005551"/>
    </source>
</evidence>
<dbReference type="Pfam" id="PF02254">
    <property type="entry name" value="TrkA_N"/>
    <property type="match status" value="1"/>
</dbReference>
<dbReference type="SUPFAM" id="SSF51735">
    <property type="entry name" value="NAD(P)-binding Rossmann-fold domains"/>
    <property type="match status" value="1"/>
</dbReference>
<dbReference type="PANTHER" id="PTHR42751">
    <property type="entry name" value="SODIUM/HYDROGEN EXCHANGER FAMILY/TRKA DOMAIN PROTEIN"/>
    <property type="match status" value="1"/>
</dbReference>
<dbReference type="AlphaFoldDB" id="A0A1G2CD72"/>
<dbReference type="EMBL" id="MHKZ01000043">
    <property type="protein sequence ID" value="OGY99131.1"/>
    <property type="molecule type" value="Genomic_DNA"/>
</dbReference>
<dbReference type="Proteomes" id="UP000176287">
    <property type="component" value="Unassembled WGS sequence"/>
</dbReference>
<feature type="transmembrane region" description="Helical" evidence="7">
    <location>
        <begin position="175"/>
        <end position="201"/>
    </location>
</feature>
<dbReference type="GO" id="GO:1902600">
    <property type="term" value="P:proton transmembrane transport"/>
    <property type="evidence" value="ECO:0007669"/>
    <property type="project" value="InterPro"/>
</dbReference>
<evidence type="ECO:0000313" key="10">
    <source>
        <dbReference type="EMBL" id="OGY99131.1"/>
    </source>
</evidence>
<accession>A0A1G2CD72</accession>
<feature type="non-terminal residue" evidence="10">
    <location>
        <position position="533"/>
    </location>
</feature>